<evidence type="ECO:0000256" key="4">
    <source>
        <dbReference type="ARBA" id="ARBA00022692"/>
    </source>
</evidence>
<dbReference type="PANTHER" id="PTHR30193:SF41">
    <property type="entry name" value="DIACETYLCHITOBIOSE UPTAKE SYSTEM PERMEASE PROTEIN NGCF"/>
    <property type="match status" value="1"/>
</dbReference>
<evidence type="ECO:0000313" key="9">
    <source>
        <dbReference type="EMBL" id="TDS80346.1"/>
    </source>
</evidence>
<evidence type="ECO:0000313" key="10">
    <source>
        <dbReference type="Proteomes" id="UP000295344"/>
    </source>
</evidence>
<dbReference type="Pfam" id="PF00528">
    <property type="entry name" value="BPD_transp_1"/>
    <property type="match status" value="1"/>
</dbReference>
<dbReference type="PROSITE" id="PS50928">
    <property type="entry name" value="ABC_TM1"/>
    <property type="match status" value="1"/>
</dbReference>
<accession>A0A4R7FRH4</accession>
<evidence type="ECO:0000256" key="5">
    <source>
        <dbReference type="ARBA" id="ARBA00022989"/>
    </source>
</evidence>
<dbReference type="PANTHER" id="PTHR30193">
    <property type="entry name" value="ABC TRANSPORTER PERMEASE PROTEIN"/>
    <property type="match status" value="1"/>
</dbReference>
<dbReference type="GO" id="GO:0005886">
    <property type="term" value="C:plasma membrane"/>
    <property type="evidence" value="ECO:0007669"/>
    <property type="project" value="UniProtKB-SubCell"/>
</dbReference>
<feature type="transmembrane region" description="Helical" evidence="7">
    <location>
        <begin position="226"/>
        <end position="246"/>
    </location>
</feature>
<dbReference type="Proteomes" id="UP000295344">
    <property type="component" value="Unassembled WGS sequence"/>
</dbReference>
<dbReference type="InterPro" id="IPR035906">
    <property type="entry name" value="MetI-like_sf"/>
</dbReference>
<dbReference type="AlphaFoldDB" id="A0A4R7FRH4"/>
<dbReference type="OrthoDB" id="3614395at2"/>
<dbReference type="SUPFAM" id="SSF161098">
    <property type="entry name" value="MetI-like"/>
    <property type="match status" value="1"/>
</dbReference>
<organism evidence="9 10">
    <name type="scientific">Amnibacterium kyonggiense</name>
    <dbReference type="NCBI Taxonomy" id="595671"/>
    <lineage>
        <taxon>Bacteria</taxon>
        <taxon>Bacillati</taxon>
        <taxon>Actinomycetota</taxon>
        <taxon>Actinomycetes</taxon>
        <taxon>Micrococcales</taxon>
        <taxon>Microbacteriaceae</taxon>
        <taxon>Amnibacterium</taxon>
    </lineage>
</organism>
<evidence type="ECO:0000256" key="1">
    <source>
        <dbReference type="ARBA" id="ARBA00004651"/>
    </source>
</evidence>
<keyword evidence="2 7" id="KW-0813">Transport</keyword>
<protein>
    <submittedName>
        <fullName evidence="9">Carbohydrate ABC transporter membrane protein 1 (CUT1 family)</fullName>
    </submittedName>
</protein>
<comment type="subcellular location">
    <subcellularLocation>
        <location evidence="1 7">Cell membrane</location>
        <topology evidence="1 7">Multi-pass membrane protein</topology>
    </subcellularLocation>
</comment>
<name>A0A4R7FRH4_9MICO</name>
<feature type="transmembrane region" description="Helical" evidence="7">
    <location>
        <begin position="92"/>
        <end position="117"/>
    </location>
</feature>
<evidence type="ECO:0000256" key="3">
    <source>
        <dbReference type="ARBA" id="ARBA00022475"/>
    </source>
</evidence>
<comment type="caution">
    <text evidence="9">The sequence shown here is derived from an EMBL/GenBank/DDBJ whole genome shotgun (WGS) entry which is preliminary data.</text>
</comment>
<feature type="transmembrane region" description="Helical" evidence="7">
    <location>
        <begin position="285"/>
        <end position="305"/>
    </location>
</feature>
<dbReference type="InterPro" id="IPR051393">
    <property type="entry name" value="ABC_transporter_permease"/>
</dbReference>
<feature type="domain" description="ABC transmembrane type-1" evidence="8">
    <location>
        <begin position="92"/>
        <end position="306"/>
    </location>
</feature>
<dbReference type="Gene3D" id="1.10.3720.10">
    <property type="entry name" value="MetI-like"/>
    <property type="match status" value="1"/>
</dbReference>
<feature type="transmembrane region" description="Helical" evidence="7">
    <location>
        <begin position="170"/>
        <end position="190"/>
    </location>
</feature>
<evidence type="ECO:0000259" key="8">
    <source>
        <dbReference type="PROSITE" id="PS50928"/>
    </source>
</evidence>
<dbReference type="EMBL" id="SOAM01000001">
    <property type="protein sequence ID" value="TDS80346.1"/>
    <property type="molecule type" value="Genomic_DNA"/>
</dbReference>
<evidence type="ECO:0000256" key="6">
    <source>
        <dbReference type="ARBA" id="ARBA00023136"/>
    </source>
</evidence>
<reference evidence="9 10" key="1">
    <citation type="submission" date="2019-03" db="EMBL/GenBank/DDBJ databases">
        <title>Genomic Encyclopedia of Archaeal and Bacterial Type Strains, Phase II (KMG-II): from individual species to whole genera.</title>
        <authorList>
            <person name="Goeker M."/>
        </authorList>
    </citation>
    <scope>NUCLEOTIDE SEQUENCE [LARGE SCALE GENOMIC DNA]</scope>
    <source>
        <strain evidence="9 10">DSM 24782</strain>
    </source>
</reference>
<keyword evidence="4 7" id="KW-0812">Transmembrane</keyword>
<keyword evidence="5 7" id="KW-1133">Transmembrane helix</keyword>
<keyword evidence="10" id="KW-1185">Reference proteome</keyword>
<gene>
    <name evidence="9" type="ORF">CLV52_0903</name>
</gene>
<dbReference type="CDD" id="cd06261">
    <property type="entry name" value="TM_PBP2"/>
    <property type="match status" value="1"/>
</dbReference>
<evidence type="ECO:0000256" key="2">
    <source>
        <dbReference type="ARBA" id="ARBA00022448"/>
    </source>
</evidence>
<feature type="transmembrane region" description="Helical" evidence="7">
    <location>
        <begin position="32"/>
        <end position="54"/>
    </location>
</feature>
<feature type="transmembrane region" description="Helical" evidence="7">
    <location>
        <begin position="129"/>
        <end position="150"/>
    </location>
</feature>
<keyword evidence="6 7" id="KW-0472">Membrane</keyword>
<comment type="similarity">
    <text evidence="7">Belongs to the binding-protein-dependent transport system permease family.</text>
</comment>
<evidence type="ECO:0000256" key="7">
    <source>
        <dbReference type="RuleBase" id="RU363032"/>
    </source>
</evidence>
<keyword evidence="3" id="KW-1003">Cell membrane</keyword>
<dbReference type="InterPro" id="IPR000515">
    <property type="entry name" value="MetI-like"/>
</dbReference>
<dbReference type="GO" id="GO:0055085">
    <property type="term" value="P:transmembrane transport"/>
    <property type="evidence" value="ECO:0007669"/>
    <property type="project" value="InterPro"/>
</dbReference>
<dbReference type="RefSeq" id="WP_133765073.1">
    <property type="nucleotide sequence ID" value="NZ_BAAARP010000001.1"/>
</dbReference>
<proteinExistence type="inferred from homology"/>
<sequence length="318" mass="34434">MTAEQTTFAPRAQRVQRAIKRRRPIGGARETLGIRAFLIPIGLVVIVLFGVPFAESVYYSFTDWSGLDPDVRFVGLKNYAAVFTNPALLGGLAFTVLYAVASTALITVFAIPLAVFLNQKLFGTRFARAVFFFPAIPSVAVLGLVWNFILNPLGSGALNTVLHSTLGLDPIPWLANITLAQVCVILVGVWTSTGWHAILYLAYLQSIPTDYYEVAKIDGSNAVQRFFYLTLPLLAPAITISTFLLMNNGLNVYALPQNLTGGGPALATNTITSTILTSGIEQAKYGQASALGVVFMIIIGMILALQLQISRRFERNAS</sequence>